<evidence type="ECO:0000313" key="1">
    <source>
        <dbReference type="EMBL" id="KAH7660013.1"/>
    </source>
</evidence>
<evidence type="ECO:0000313" key="2">
    <source>
        <dbReference type="Proteomes" id="UP000827976"/>
    </source>
</evidence>
<accession>A0ACB7UID4</accession>
<reference evidence="2" key="1">
    <citation type="journal article" date="2022" name="Nat. Commun.">
        <title>Chromosome evolution and the genetic basis of agronomically important traits in greater yam.</title>
        <authorList>
            <person name="Bredeson J.V."/>
            <person name="Lyons J.B."/>
            <person name="Oniyinde I.O."/>
            <person name="Okereke N.R."/>
            <person name="Kolade O."/>
            <person name="Nnabue I."/>
            <person name="Nwadili C.O."/>
            <person name="Hribova E."/>
            <person name="Parker M."/>
            <person name="Nwogha J."/>
            <person name="Shu S."/>
            <person name="Carlson J."/>
            <person name="Kariba R."/>
            <person name="Muthemba S."/>
            <person name="Knop K."/>
            <person name="Barton G.J."/>
            <person name="Sherwood A.V."/>
            <person name="Lopez-Montes A."/>
            <person name="Asiedu R."/>
            <person name="Jamnadass R."/>
            <person name="Muchugi A."/>
            <person name="Goodstein D."/>
            <person name="Egesi C.N."/>
            <person name="Featherston J."/>
            <person name="Asfaw A."/>
            <person name="Simpson G.G."/>
            <person name="Dolezel J."/>
            <person name="Hendre P.S."/>
            <person name="Van Deynze A."/>
            <person name="Kumar P.L."/>
            <person name="Obidiegwu J.E."/>
            <person name="Bhattacharjee R."/>
            <person name="Rokhsar D.S."/>
        </authorList>
    </citation>
    <scope>NUCLEOTIDE SEQUENCE [LARGE SCALE GENOMIC DNA]</scope>
    <source>
        <strain evidence="2">cv. TDa95/00328</strain>
    </source>
</reference>
<organism evidence="1 2">
    <name type="scientific">Dioscorea alata</name>
    <name type="common">Purple yam</name>
    <dbReference type="NCBI Taxonomy" id="55571"/>
    <lineage>
        <taxon>Eukaryota</taxon>
        <taxon>Viridiplantae</taxon>
        <taxon>Streptophyta</taxon>
        <taxon>Embryophyta</taxon>
        <taxon>Tracheophyta</taxon>
        <taxon>Spermatophyta</taxon>
        <taxon>Magnoliopsida</taxon>
        <taxon>Liliopsida</taxon>
        <taxon>Dioscoreales</taxon>
        <taxon>Dioscoreaceae</taxon>
        <taxon>Dioscorea</taxon>
    </lineage>
</organism>
<dbReference type="Proteomes" id="UP000827976">
    <property type="component" value="Chromosome 16"/>
</dbReference>
<proteinExistence type="predicted"/>
<gene>
    <name evidence="1" type="ORF">IHE45_16G069800</name>
</gene>
<dbReference type="EMBL" id="CM037026">
    <property type="protein sequence ID" value="KAH7660013.1"/>
    <property type="molecule type" value="Genomic_DNA"/>
</dbReference>
<sequence>MFFMQVLHLPSPAWLTYYHLFSPTPHDDQFRLHLECSAQALDDCLQVRPFWLFLQQVPCFVAYANEQSMCLQFIKQPFSYEANLVEDINWYVYDSSNLYILFFYLIITICMPFGGIATCEENVKGLNLK</sequence>
<comment type="caution">
    <text evidence="1">The sequence shown here is derived from an EMBL/GenBank/DDBJ whole genome shotgun (WGS) entry which is preliminary data.</text>
</comment>
<protein>
    <submittedName>
        <fullName evidence="1">Uncharacterized protein</fullName>
    </submittedName>
</protein>
<name>A0ACB7UID4_DIOAL</name>
<keyword evidence="2" id="KW-1185">Reference proteome</keyword>